<gene>
    <name evidence="11" type="primary">gspM</name>
    <name evidence="11" type="ORF">ACFO0J_16015</name>
</gene>
<keyword evidence="8 10" id="KW-1133">Transmembrane helix</keyword>
<evidence type="ECO:0000256" key="6">
    <source>
        <dbReference type="ARBA" id="ARBA00022692"/>
    </source>
</evidence>
<dbReference type="InterPro" id="IPR023229">
    <property type="entry name" value="T2SS_M_periplasmic_sf"/>
</dbReference>
<keyword evidence="12" id="KW-1185">Reference proteome</keyword>
<evidence type="ECO:0000256" key="5">
    <source>
        <dbReference type="ARBA" id="ARBA00022519"/>
    </source>
</evidence>
<keyword evidence="3" id="KW-0813">Transport</keyword>
<keyword evidence="4" id="KW-1003">Cell membrane</keyword>
<keyword evidence="6 10" id="KW-0812">Transmembrane</keyword>
<evidence type="ECO:0000256" key="8">
    <source>
        <dbReference type="ARBA" id="ARBA00022989"/>
    </source>
</evidence>
<dbReference type="InterPro" id="IPR007690">
    <property type="entry name" value="T2SS_GspM"/>
</dbReference>
<proteinExistence type="inferred from homology"/>
<comment type="similarity">
    <text evidence="2">Belongs to the GSP M family.</text>
</comment>
<evidence type="ECO:0000313" key="11">
    <source>
        <dbReference type="EMBL" id="MFC4299549.1"/>
    </source>
</evidence>
<name>A0ABV8S3H1_9BURK</name>
<evidence type="ECO:0000256" key="2">
    <source>
        <dbReference type="ARBA" id="ARBA00010637"/>
    </source>
</evidence>
<keyword evidence="9 10" id="KW-0472">Membrane</keyword>
<evidence type="ECO:0000256" key="9">
    <source>
        <dbReference type="ARBA" id="ARBA00023136"/>
    </source>
</evidence>
<sequence length="194" mass="21430">MNGPDMLRRRDAWNARAQTLLDRWGASWRRLSPRERRLLGLAALLLGAAVLWLAGLRPALDTLRRTQEQLPVLQAQAAELEAIVLESRALSRSRRGSMPVEETVAALQDSLRQAGLQAHGRFGTARVEGDPMRQVLVVDRAPAAGLLAWLAQLPEIARVRVHRLDLARSHVDGRDRPGLLSGTVELALSIEETP</sequence>
<organism evidence="11 12">
    <name type="scientific">Castellaniella hirudinis</name>
    <dbReference type="NCBI Taxonomy" id="1144617"/>
    <lineage>
        <taxon>Bacteria</taxon>
        <taxon>Pseudomonadati</taxon>
        <taxon>Pseudomonadota</taxon>
        <taxon>Betaproteobacteria</taxon>
        <taxon>Burkholderiales</taxon>
        <taxon>Alcaligenaceae</taxon>
        <taxon>Castellaniella</taxon>
    </lineage>
</organism>
<evidence type="ECO:0000256" key="10">
    <source>
        <dbReference type="SAM" id="Phobius"/>
    </source>
</evidence>
<evidence type="ECO:0000313" key="12">
    <source>
        <dbReference type="Proteomes" id="UP001595756"/>
    </source>
</evidence>
<evidence type="ECO:0000256" key="7">
    <source>
        <dbReference type="ARBA" id="ARBA00022927"/>
    </source>
</evidence>
<protein>
    <submittedName>
        <fullName evidence="11">Type II secretion system protein GspM</fullName>
    </submittedName>
</protein>
<keyword evidence="5" id="KW-0997">Cell inner membrane</keyword>
<dbReference type="Pfam" id="PF04612">
    <property type="entry name" value="T2SSM"/>
    <property type="match status" value="1"/>
</dbReference>
<comment type="subcellular location">
    <subcellularLocation>
        <location evidence="1">Cell inner membrane</location>
        <topology evidence="1">Single-pass membrane protein</topology>
    </subcellularLocation>
</comment>
<feature type="transmembrane region" description="Helical" evidence="10">
    <location>
        <begin position="38"/>
        <end position="56"/>
    </location>
</feature>
<evidence type="ECO:0000256" key="3">
    <source>
        <dbReference type="ARBA" id="ARBA00022448"/>
    </source>
</evidence>
<evidence type="ECO:0000256" key="4">
    <source>
        <dbReference type="ARBA" id="ARBA00022475"/>
    </source>
</evidence>
<comment type="caution">
    <text evidence="11">The sequence shown here is derived from an EMBL/GenBank/DDBJ whole genome shotgun (WGS) entry which is preliminary data.</text>
</comment>
<keyword evidence="7" id="KW-0653">Protein transport</keyword>
<dbReference type="Proteomes" id="UP001595756">
    <property type="component" value="Unassembled WGS sequence"/>
</dbReference>
<dbReference type="SUPFAM" id="SSF103054">
    <property type="entry name" value="General secretion pathway protein M, EpsM"/>
    <property type="match status" value="1"/>
</dbReference>
<reference evidence="12" key="1">
    <citation type="journal article" date="2019" name="Int. J. Syst. Evol. Microbiol.">
        <title>The Global Catalogue of Microorganisms (GCM) 10K type strain sequencing project: providing services to taxonomists for standard genome sequencing and annotation.</title>
        <authorList>
            <consortium name="The Broad Institute Genomics Platform"/>
            <consortium name="The Broad Institute Genome Sequencing Center for Infectious Disease"/>
            <person name="Wu L."/>
            <person name="Ma J."/>
        </authorList>
    </citation>
    <scope>NUCLEOTIDE SEQUENCE [LARGE SCALE GENOMIC DNA]</scope>
    <source>
        <strain evidence="12">CGMCC 1.19029</strain>
    </source>
</reference>
<accession>A0ABV8S3H1</accession>
<dbReference type="RefSeq" id="WP_376814076.1">
    <property type="nucleotide sequence ID" value="NZ_JBHSDY010000010.1"/>
</dbReference>
<evidence type="ECO:0000256" key="1">
    <source>
        <dbReference type="ARBA" id="ARBA00004377"/>
    </source>
</evidence>
<dbReference type="EMBL" id="JBHSDY010000010">
    <property type="protein sequence ID" value="MFC4299549.1"/>
    <property type="molecule type" value="Genomic_DNA"/>
</dbReference>